<feature type="transmembrane region" description="Helical" evidence="2">
    <location>
        <begin position="21"/>
        <end position="42"/>
    </location>
</feature>
<feature type="compositionally biased region" description="Basic residues" evidence="1">
    <location>
        <begin position="395"/>
        <end position="404"/>
    </location>
</feature>
<feature type="compositionally biased region" description="Basic and acidic residues" evidence="1">
    <location>
        <begin position="108"/>
        <end position="120"/>
    </location>
</feature>
<evidence type="ECO:0000313" key="4">
    <source>
        <dbReference type="WBParaSite" id="Minc3s02673g31136"/>
    </source>
</evidence>
<feature type="region of interest" description="Disordered" evidence="1">
    <location>
        <begin position="262"/>
        <end position="443"/>
    </location>
</feature>
<feature type="compositionally biased region" description="Pro residues" evidence="1">
    <location>
        <begin position="412"/>
        <end position="421"/>
    </location>
</feature>
<reference evidence="4" key="1">
    <citation type="submission" date="2022-11" db="UniProtKB">
        <authorList>
            <consortium name="WormBaseParasite"/>
        </authorList>
    </citation>
    <scope>IDENTIFICATION</scope>
</reference>
<feature type="compositionally biased region" description="Basic and acidic residues" evidence="1">
    <location>
        <begin position="196"/>
        <end position="211"/>
    </location>
</feature>
<sequence>MKLKVSTSINYPQISSRSQKSFKTTLFIFILFFEVLINHLLLANLNQKLPEPQNLRVVQQRTAPDNFNIGVIHVKLKNWTTTTRFPRTSNKLHFILNDTEQQQKRRRNYEVGESRGRRTDGSQPNQASNGGGGSGGMEMEALFPYLLLALGLALVAFFVILYAILNALLQRKDKHESVEQRRRRRKKRKSRRKRDWRNDSNDLIEGGKHFGDDEENSSEEKHLDSLDEGSNDLAHPPLMGVRPVARWHRSRDGPLDEELMERNESDWMMSGGSGMRRYRQHRASGNRRAPPPPLPHLPPPPHEPPRSRQLSQQHYPQHYTRGQRHIGWANEDQISLPGILRSTPRPPPPPPPRAPPPPPPLPARYQKRSRRQPHEPSIENSSDENDDQSSDGGNRRHRVYHKKRHDDQKRNNPPPIPPPQPLRRENTDSTVSSLQRGGRAGSL</sequence>
<name>A0A914MXL2_MELIC</name>
<keyword evidence="3" id="KW-1185">Reference proteome</keyword>
<accession>A0A914MXL2</accession>
<keyword evidence="2" id="KW-0472">Membrane</keyword>
<feature type="compositionally biased region" description="Basic residues" evidence="1">
    <location>
        <begin position="181"/>
        <end position="195"/>
    </location>
</feature>
<evidence type="ECO:0000256" key="2">
    <source>
        <dbReference type="SAM" id="Phobius"/>
    </source>
</evidence>
<proteinExistence type="predicted"/>
<dbReference type="AlphaFoldDB" id="A0A914MXL2"/>
<feature type="compositionally biased region" description="Basic residues" evidence="1">
    <location>
        <begin position="276"/>
        <end position="285"/>
    </location>
</feature>
<feature type="region of interest" description="Disordered" evidence="1">
    <location>
        <begin position="174"/>
        <end position="239"/>
    </location>
</feature>
<dbReference type="Proteomes" id="UP000887563">
    <property type="component" value="Unplaced"/>
</dbReference>
<feature type="compositionally biased region" description="Pro residues" evidence="1">
    <location>
        <begin position="289"/>
        <end position="302"/>
    </location>
</feature>
<feature type="region of interest" description="Disordered" evidence="1">
    <location>
        <begin position="101"/>
        <end position="133"/>
    </location>
</feature>
<keyword evidence="2" id="KW-1133">Transmembrane helix</keyword>
<keyword evidence="2" id="KW-0812">Transmembrane</keyword>
<evidence type="ECO:0000256" key="1">
    <source>
        <dbReference type="SAM" id="MobiDB-lite"/>
    </source>
</evidence>
<protein>
    <submittedName>
        <fullName evidence="4">Uncharacterized protein</fullName>
    </submittedName>
</protein>
<evidence type="ECO:0000313" key="3">
    <source>
        <dbReference type="Proteomes" id="UP000887563"/>
    </source>
</evidence>
<dbReference type="WBParaSite" id="Minc3s02673g31136">
    <property type="protein sequence ID" value="Minc3s02673g31136"/>
    <property type="gene ID" value="Minc3s02673g31136"/>
</dbReference>
<organism evidence="3 4">
    <name type="scientific">Meloidogyne incognita</name>
    <name type="common">Southern root-knot nematode worm</name>
    <name type="synonym">Oxyuris incognita</name>
    <dbReference type="NCBI Taxonomy" id="6306"/>
    <lineage>
        <taxon>Eukaryota</taxon>
        <taxon>Metazoa</taxon>
        <taxon>Ecdysozoa</taxon>
        <taxon>Nematoda</taxon>
        <taxon>Chromadorea</taxon>
        <taxon>Rhabditida</taxon>
        <taxon>Tylenchina</taxon>
        <taxon>Tylenchomorpha</taxon>
        <taxon>Tylenchoidea</taxon>
        <taxon>Meloidogynidae</taxon>
        <taxon>Meloidogyninae</taxon>
        <taxon>Meloidogyne</taxon>
        <taxon>Meloidogyne incognita group</taxon>
    </lineage>
</organism>
<feature type="transmembrane region" description="Helical" evidence="2">
    <location>
        <begin position="142"/>
        <end position="165"/>
    </location>
</feature>
<feature type="compositionally biased region" description="Pro residues" evidence="1">
    <location>
        <begin position="344"/>
        <end position="362"/>
    </location>
</feature>